<feature type="region of interest" description="Disordered" evidence="1">
    <location>
        <begin position="1"/>
        <end position="180"/>
    </location>
</feature>
<feature type="compositionally biased region" description="Low complexity" evidence="1">
    <location>
        <begin position="26"/>
        <end position="41"/>
    </location>
</feature>
<comment type="caution">
    <text evidence="2">The sequence shown here is derived from an EMBL/GenBank/DDBJ whole genome shotgun (WGS) entry which is preliminary data.</text>
</comment>
<reference evidence="2" key="1">
    <citation type="submission" date="2022-07" db="EMBL/GenBank/DDBJ databases">
        <title>Phylogenomic reconstructions and comparative analyses of Kickxellomycotina fungi.</title>
        <authorList>
            <person name="Reynolds N.K."/>
            <person name="Stajich J.E."/>
            <person name="Barry K."/>
            <person name="Grigoriev I.V."/>
            <person name="Crous P."/>
            <person name="Smith M.E."/>
        </authorList>
    </citation>
    <scope>NUCLEOTIDE SEQUENCE</scope>
    <source>
        <strain evidence="2">NBRC 32514</strain>
    </source>
</reference>
<feature type="region of interest" description="Disordered" evidence="1">
    <location>
        <begin position="692"/>
        <end position="732"/>
    </location>
</feature>
<organism evidence="2 3">
    <name type="scientific">Coemansia erecta</name>
    <dbReference type="NCBI Taxonomy" id="147472"/>
    <lineage>
        <taxon>Eukaryota</taxon>
        <taxon>Fungi</taxon>
        <taxon>Fungi incertae sedis</taxon>
        <taxon>Zoopagomycota</taxon>
        <taxon>Kickxellomycotina</taxon>
        <taxon>Kickxellomycetes</taxon>
        <taxon>Kickxellales</taxon>
        <taxon>Kickxellaceae</taxon>
        <taxon>Coemansia</taxon>
    </lineage>
</organism>
<dbReference type="Proteomes" id="UP001149813">
    <property type="component" value="Unassembled WGS sequence"/>
</dbReference>
<feature type="region of interest" description="Disordered" evidence="1">
    <location>
        <begin position="576"/>
        <end position="595"/>
    </location>
</feature>
<evidence type="ECO:0000256" key="1">
    <source>
        <dbReference type="SAM" id="MobiDB-lite"/>
    </source>
</evidence>
<dbReference type="EMBL" id="JANBOJ010000012">
    <property type="protein sequence ID" value="KAJ1725115.1"/>
    <property type="molecule type" value="Genomic_DNA"/>
</dbReference>
<keyword evidence="3" id="KW-1185">Reference proteome</keyword>
<feature type="compositionally biased region" description="Low complexity" evidence="1">
    <location>
        <begin position="110"/>
        <end position="127"/>
    </location>
</feature>
<dbReference type="OrthoDB" id="5582579at2759"/>
<sequence length="732" mass="78825">MSLSHDNNTTAGANRISNILDRRSSPGRSMSPAMRSSAMGAQTFGSESHANVAHSPRMARTPVRASTERDEPSAMLRHERTSSTASSVQRQQSPAFPPHFAASGPSHTFNGNHHAGPGAAGRRGSSSMHETTTPPRIRQTRSEMHPKNARAGSSSGSSANGHSIAALVGSGGGGGGSNNSNADDASRTNYSLWLPWEETALIDWLYEPINCKLFNEPRRKKECHERIIREILPGKTSRAIEGKIRTLEKRYLKAASEIHRPDFATKHPGKHPDDVSEMLCNNFYKLETIFNPSQALPRSQLAAPHLPPHQQPQPSKKSWSSSVPPPLEGVGAGTSTSLMPGVPFGHSSHSHSPTLASPNAAGGAATLTTASASTIAPSANAADAVPGSSMVSIPRASPPRLANTESLPYRLMGQTRKIAPKRGADGSTEPGDGDGPTMMSESKRSRTFPTMMPNHSSPQGQGSSGDQRSAQQMHMLMQQQQQQQPKQQQHASRLQRSPMNIQHLQILPSSQQTQHQHQQYRLLENGRYSLDIGTRPATATLPLMPIPSPMGGVGQASSSAGPQAAAAGGAIPIIREPQENSSNSGGQVQAGMPSGSREELEWLQFNLRREELEFRKNAFAHEQEMETQRVKFESHRLEIQKREMELEAKRIETQQRQMDVQVESLKSLTTMLGQMVSHMGALLAANVSGAEAAHPVAATTAAATATDSAVSGSQRERLESTPEEGEEEETTI</sequence>
<gene>
    <name evidence="2" type="ORF">LPJ53_000678</name>
</gene>
<feature type="compositionally biased region" description="Low complexity" evidence="1">
    <location>
        <begin position="456"/>
        <end position="489"/>
    </location>
</feature>
<feature type="compositionally biased region" description="Low complexity" evidence="1">
    <location>
        <begin position="692"/>
        <end position="709"/>
    </location>
</feature>
<feature type="compositionally biased region" description="Low complexity" evidence="1">
    <location>
        <begin position="149"/>
        <end position="166"/>
    </location>
</feature>
<feature type="compositionally biased region" description="Basic and acidic residues" evidence="1">
    <location>
        <begin position="66"/>
        <end position="81"/>
    </location>
</feature>
<accession>A0A9W7Y816</accession>
<evidence type="ECO:0000313" key="2">
    <source>
        <dbReference type="EMBL" id="KAJ1725115.1"/>
    </source>
</evidence>
<feature type="region of interest" description="Disordered" evidence="1">
    <location>
        <begin position="382"/>
        <end position="495"/>
    </location>
</feature>
<proteinExistence type="predicted"/>
<evidence type="ECO:0000313" key="3">
    <source>
        <dbReference type="Proteomes" id="UP001149813"/>
    </source>
</evidence>
<name>A0A9W7Y816_9FUNG</name>
<feature type="compositionally biased region" description="Acidic residues" evidence="1">
    <location>
        <begin position="721"/>
        <end position="732"/>
    </location>
</feature>
<feature type="compositionally biased region" description="Low complexity" evidence="1">
    <location>
        <begin position="312"/>
        <end position="322"/>
    </location>
</feature>
<feature type="compositionally biased region" description="Polar residues" evidence="1">
    <location>
        <begin position="1"/>
        <end position="17"/>
    </location>
</feature>
<feature type="compositionally biased region" description="Polar residues" evidence="1">
    <location>
        <begin position="82"/>
        <end position="94"/>
    </location>
</feature>
<protein>
    <submittedName>
        <fullName evidence="2">Uncharacterized protein</fullName>
    </submittedName>
</protein>
<feature type="region of interest" description="Disordered" evidence="1">
    <location>
        <begin position="302"/>
        <end position="362"/>
    </location>
</feature>
<dbReference type="AlphaFoldDB" id="A0A9W7Y816"/>